<organism evidence="1 2">
    <name type="scientific">Protomyces lactucae-debilis</name>
    <dbReference type="NCBI Taxonomy" id="2754530"/>
    <lineage>
        <taxon>Eukaryota</taxon>
        <taxon>Fungi</taxon>
        <taxon>Dikarya</taxon>
        <taxon>Ascomycota</taxon>
        <taxon>Taphrinomycotina</taxon>
        <taxon>Taphrinomycetes</taxon>
        <taxon>Taphrinales</taxon>
        <taxon>Protomycetaceae</taxon>
        <taxon>Protomyces</taxon>
    </lineage>
</organism>
<gene>
    <name evidence="1" type="ORF">BCR37DRAFT_386531</name>
</gene>
<dbReference type="Proteomes" id="UP000193685">
    <property type="component" value="Unassembled WGS sequence"/>
</dbReference>
<keyword evidence="2" id="KW-1185">Reference proteome</keyword>
<dbReference type="AlphaFoldDB" id="A0A1Y2FK99"/>
<name>A0A1Y2FK99_PROLT</name>
<dbReference type="RefSeq" id="XP_040726377.1">
    <property type="nucleotide sequence ID" value="XM_040870448.1"/>
</dbReference>
<evidence type="ECO:0000313" key="2">
    <source>
        <dbReference type="Proteomes" id="UP000193685"/>
    </source>
</evidence>
<protein>
    <submittedName>
        <fullName evidence="1">Uncharacterized protein</fullName>
    </submittedName>
</protein>
<dbReference type="GeneID" id="63787047"/>
<evidence type="ECO:0000313" key="1">
    <source>
        <dbReference type="EMBL" id="ORY84359.1"/>
    </source>
</evidence>
<proteinExistence type="predicted"/>
<accession>A0A1Y2FK99</accession>
<reference evidence="1 2" key="1">
    <citation type="submission" date="2016-07" db="EMBL/GenBank/DDBJ databases">
        <title>Pervasive Adenine N6-methylation of Active Genes in Fungi.</title>
        <authorList>
            <consortium name="DOE Joint Genome Institute"/>
            <person name="Mondo S.J."/>
            <person name="Dannebaum R.O."/>
            <person name="Kuo R.C."/>
            <person name="Labutti K."/>
            <person name="Haridas S."/>
            <person name="Kuo A."/>
            <person name="Salamov A."/>
            <person name="Ahrendt S.R."/>
            <person name="Lipzen A."/>
            <person name="Sullivan W."/>
            <person name="Andreopoulos W.B."/>
            <person name="Clum A."/>
            <person name="Lindquist E."/>
            <person name="Daum C."/>
            <person name="Ramamoorthy G.K."/>
            <person name="Gryganskyi A."/>
            <person name="Culley D."/>
            <person name="Magnuson J.K."/>
            <person name="James T.Y."/>
            <person name="O'Malley M.A."/>
            <person name="Stajich J.E."/>
            <person name="Spatafora J.W."/>
            <person name="Visel A."/>
            <person name="Grigoriev I.V."/>
        </authorList>
    </citation>
    <scope>NUCLEOTIDE SEQUENCE [LARGE SCALE GENOMIC DNA]</scope>
    <source>
        <strain evidence="1 2">12-1054</strain>
    </source>
</reference>
<dbReference type="EMBL" id="MCFI01000006">
    <property type="protein sequence ID" value="ORY84359.1"/>
    <property type="molecule type" value="Genomic_DNA"/>
</dbReference>
<comment type="caution">
    <text evidence="1">The sequence shown here is derived from an EMBL/GenBank/DDBJ whole genome shotgun (WGS) entry which is preliminary data.</text>
</comment>
<sequence length="176" mass="19709">MHFPPLDYVLIIAASAQLMQQASAKATHGMGEKKHTDSVAKATSYSVDNLPAVTPTSLSWYLAVKKNGTVTYKRHRLDNQDDCNEVSECYWGLQDKTIAYHPQPVVTYPYRGIADAALFYCMWDDPDSQKNTGDLLYAPAYPVFHQCSPFARTTLEKDGDGKEREVTRIIPNCSVN</sequence>